<sequence length="1067" mass="122080">MGSLLVLLLALLTFNPRPFPRYPAIDPSGQQIVFSYQGDLWLVPVTGGMAQRLTVHPAYEAYPRWSPDGRRIAFTSDRYGHDDLFVMELFGSPPRRLTYHSADDILTDWTRDGRLLFQTRRLFVQVEREAEIHAIPDTGGTPVRILDATGFQATLSPDGRFLAFERGSNATWRQGYRGSADRDLWLFDLQNHTFRRLTDFDGNDYLPAWAGPRTLLFISERDGTYNLYRLPLNEDGTPQGAPEQLTHFEGDGVRYFTVSADGRTIAFERQTDLYVLTLPEGTPRRLEIQIPYDERFDPVERRTFTSEATEYALSPDGRYVAFVVRGELFLRRNDPDDNRTVRLTRHPWRDREPAWLNDSTLVFVSDRAGQYDLYLLRAADAGTSDLFESLTHTVVRLTDTPEDEREPVVAPDGRHLVFRRGRGTLLLARIEGDRLRITRTLLDGWATPEDVAWSPDSRWIAYSLPDLDFNTEVYIQPIDGSHPPINVSQHPRPDTHPVWSPDGSKLAFLSPRSSGDVDVWFAWLRRADWERTEEEWEALEKQSDRKRRDTLTGPIQIDLERIHERLRRVTALPGNEAELAVSKDGETFYFVANRGGRTQDYEAEVDLYRIRWDGSELKRLTENDTDPRQVRLSRDGKYLFFLRPSGQLVRLNPENGRQETLRFEARMEIDYREERRQIFEEAWRTLAQGFYDPQFHGVDWRTLHDKYLPWALQASTNRDFRDVFSWMLGELNASHLGISGPDRAETQRERTGLLGVEVEPVPGGVRIRHVVPRSPADREESRLHVGEVITAVDGTPVAEVDNFYRLLVDKVDARVRLTVRAPDGRTRTVIIRPVGSLNEALYEEWVATRRALTERYSNGRLGYIHVQGMNWPSFERFERELVASGQGKEGLIIDVRYNGGGWTTDYLLTVLTVRRHAYTIPRGAAERLDLPDRRAFRAHYPFGERLPFAAWTKPVAALCNQNSFSNAEIFSHAFKNLGLGPLIGVPTFGAVISTGGVGLIDGSFVRLPFRGWFVYADDTNMENGPAVPDIIVEEAPDSKARGEDPQLRAAVEALLARIDARNTEETH</sequence>
<keyword evidence="4 7" id="KW-0645">Protease</keyword>
<dbReference type="SMART" id="SM00245">
    <property type="entry name" value="TSPc"/>
    <property type="match status" value="1"/>
</dbReference>
<evidence type="ECO:0000256" key="8">
    <source>
        <dbReference type="PIRSR" id="PIRSR036421-1"/>
    </source>
</evidence>
<evidence type="ECO:0000256" key="5">
    <source>
        <dbReference type="ARBA" id="ARBA00022801"/>
    </source>
</evidence>
<dbReference type="InterPro" id="IPR028204">
    <property type="entry name" value="Tricorn_C1"/>
</dbReference>
<name>D0MEG1_RHOM4</name>
<comment type="similarity">
    <text evidence="2 7">Belongs to the peptidase S41B family.</text>
</comment>
<dbReference type="GO" id="GO:0006508">
    <property type="term" value="P:proteolysis"/>
    <property type="evidence" value="ECO:0007669"/>
    <property type="project" value="UniProtKB-UniRule"/>
</dbReference>
<evidence type="ECO:0000256" key="1">
    <source>
        <dbReference type="ARBA" id="ARBA00004496"/>
    </source>
</evidence>
<keyword evidence="11" id="KW-1185">Reference proteome</keyword>
<feature type="active site" description="Nucleophile" evidence="8">
    <location>
        <position position="965"/>
    </location>
</feature>
<dbReference type="eggNOG" id="COG0793">
    <property type="taxonomic scope" value="Bacteria"/>
</dbReference>
<dbReference type="Proteomes" id="UP000002221">
    <property type="component" value="Chromosome"/>
</dbReference>
<evidence type="ECO:0000256" key="6">
    <source>
        <dbReference type="ARBA" id="ARBA00022825"/>
    </source>
</evidence>
<comment type="function">
    <text evidence="7">Degrades oligopeptides.</text>
</comment>
<evidence type="ECO:0000256" key="3">
    <source>
        <dbReference type="ARBA" id="ARBA00022490"/>
    </source>
</evidence>
<dbReference type="Gene3D" id="3.90.226.10">
    <property type="entry name" value="2-enoyl-CoA Hydratase, Chain A, domain 1"/>
    <property type="match status" value="1"/>
</dbReference>
<comment type="subcellular location">
    <subcellularLocation>
        <location evidence="1 7">Cytoplasm</location>
    </subcellularLocation>
</comment>
<evidence type="ECO:0000259" key="9">
    <source>
        <dbReference type="PROSITE" id="PS50106"/>
    </source>
</evidence>
<dbReference type="Pfam" id="PF26550">
    <property type="entry name" value="Tricorn_2nd"/>
    <property type="match status" value="1"/>
</dbReference>
<dbReference type="PROSITE" id="PS50106">
    <property type="entry name" value="PDZ"/>
    <property type="match status" value="1"/>
</dbReference>
<keyword evidence="3 7" id="KW-0963">Cytoplasm</keyword>
<feature type="active site" description="Charge relay system" evidence="8">
    <location>
        <position position="735"/>
    </location>
</feature>
<dbReference type="GO" id="GO:0005737">
    <property type="term" value="C:cytoplasm"/>
    <property type="evidence" value="ECO:0007669"/>
    <property type="project" value="UniProtKB-SubCell"/>
</dbReference>
<dbReference type="Pfam" id="PF14684">
    <property type="entry name" value="Tricorn_C1"/>
    <property type="match status" value="1"/>
</dbReference>
<organism evidence="10 11">
    <name type="scientific">Rhodothermus marinus (strain ATCC 43812 / DSM 4252 / R-10)</name>
    <name type="common">Rhodothermus obamensis</name>
    <dbReference type="NCBI Taxonomy" id="518766"/>
    <lineage>
        <taxon>Bacteria</taxon>
        <taxon>Pseudomonadati</taxon>
        <taxon>Rhodothermota</taxon>
        <taxon>Rhodothermia</taxon>
        <taxon>Rhodothermales</taxon>
        <taxon>Rhodothermaceae</taxon>
        <taxon>Rhodothermus</taxon>
    </lineage>
</organism>
<dbReference type="PIRSF" id="PIRSF036421">
    <property type="entry name" value="Tricorn_protease"/>
    <property type="match status" value="1"/>
</dbReference>
<dbReference type="Pfam" id="PF03572">
    <property type="entry name" value="Peptidase_S41"/>
    <property type="match status" value="1"/>
</dbReference>
<dbReference type="InterPro" id="IPR005151">
    <property type="entry name" value="Tail-specific_protease"/>
</dbReference>
<dbReference type="Pfam" id="PF26549">
    <property type="entry name" value="Tricorn_N"/>
    <property type="match status" value="1"/>
</dbReference>
<dbReference type="SUPFAM" id="SSF50156">
    <property type="entry name" value="PDZ domain-like"/>
    <property type="match status" value="1"/>
</dbReference>
<dbReference type="Gene3D" id="2.120.10.60">
    <property type="entry name" value="Tricorn protease N-terminal domain"/>
    <property type="match status" value="1"/>
</dbReference>
<dbReference type="InterPro" id="IPR029414">
    <property type="entry name" value="Tricorn_PDZ"/>
</dbReference>
<dbReference type="KEGG" id="rmr:Rmar_2310"/>
<evidence type="ECO:0000313" key="11">
    <source>
        <dbReference type="Proteomes" id="UP000002221"/>
    </source>
</evidence>
<proteinExistence type="inferred from homology"/>
<dbReference type="RefSeq" id="WP_012844799.1">
    <property type="nucleotide sequence ID" value="NC_013501.1"/>
</dbReference>
<evidence type="ECO:0000313" key="10">
    <source>
        <dbReference type="EMBL" id="ACY49189.1"/>
    </source>
</evidence>
<keyword evidence="6 7" id="KW-0720">Serine protease</keyword>
<gene>
    <name evidence="10" type="ordered locus">Rmar_2310</name>
</gene>
<dbReference type="InterPro" id="IPR012393">
    <property type="entry name" value="Tricorn_protease"/>
</dbReference>
<dbReference type="HOGENOM" id="CLU_005503_0_0_10"/>
<dbReference type="CDD" id="cd07562">
    <property type="entry name" value="Peptidase_S41_TRI"/>
    <property type="match status" value="1"/>
</dbReference>
<evidence type="ECO:0000256" key="7">
    <source>
        <dbReference type="PIRNR" id="PIRNR036421"/>
    </source>
</evidence>
<evidence type="ECO:0000256" key="2">
    <source>
        <dbReference type="ARBA" id="ARBA00008524"/>
    </source>
</evidence>
<dbReference type="PANTHER" id="PTHR43253:SF1">
    <property type="entry name" value="TRICORN PROTEASE HOMOLOG 2-RELATED"/>
    <property type="match status" value="1"/>
</dbReference>
<protein>
    <recommendedName>
        <fullName evidence="7">Tricorn protease homolog</fullName>
        <ecNumber evidence="7">3.4.21.-</ecNumber>
    </recommendedName>
</protein>
<dbReference type="SUPFAM" id="SSF69304">
    <property type="entry name" value="Tricorn protease N-terminal domain"/>
    <property type="match status" value="1"/>
</dbReference>
<dbReference type="Gene3D" id="3.30.750.44">
    <property type="match status" value="1"/>
</dbReference>
<dbReference type="Pfam" id="PF14685">
    <property type="entry name" value="PDZ_Tricorn"/>
    <property type="match status" value="1"/>
</dbReference>
<dbReference type="OrthoDB" id="9815657at2"/>
<evidence type="ECO:0000256" key="4">
    <source>
        <dbReference type="ARBA" id="ARBA00022670"/>
    </source>
</evidence>
<dbReference type="EC" id="3.4.21.-" evidence="7"/>
<dbReference type="Gene3D" id="2.30.42.10">
    <property type="match status" value="1"/>
</dbReference>
<dbReference type="PANTHER" id="PTHR43253">
    <property type="entry name" value="TRICORN PROTEASE HOMOLOG 2-RELATED"/>
    <property type="match status" value="1"/>
</dbReference>
<dbReference type="InterPro" id="IPR001478">
    <property type="entry name" value="PDZ"/>
</dbReference>
<feature type="domain" description="PDZ" evidence="9">
    <location>
        <begin position="743"/>
        <end position="797"/>
    </location>
</feature>
<dbReference type="InterPro" id="IPR036034">
    <property type="entry name" value="PDZ_sf"/>
</dbReference>
<keyword evidence="5 7" id="KW-0378">Hydrolase</keyword>
<dbReference type="AlphaFoldDB" id="D0MEG1"/>
<dbReference type="SUPFAM" id="SSF52096">
    <property type="entry name" value="ClpP/crotonase"/>
    <property type="match status" value="1"/>
</dbReference>
<dbReference type="Gene3D" id="2.120.10.30">
    <property type="entry name" value="TolB, C-terminal domain"/>
    <property type="match status" value="2"/>
</dbReference>
<dbReference type="EMBL" id="CP001807">
    <property type="protein sequence ID" value="ACY49189.1"/>
    <property type="molecule type" value="Genomic_DNA"/>
</dbReference>
<dbReference type="InterPro" id="IPR011042">
    <property type="entry name" value="6-blade_b-propeller_TolB-like"/>
</dbReference>
<dbReference type="STRING" id="518766.Rmar_2310"/>
<accession>D0MEG1</accession>
<dbReference type="InterPro" id="IPR029045">
    <property type="entry name" value="ClpP/crotonase-like_dom_sf"/>
</dbReference>
<dbReference type="GO" id="GO:0008236">
    <property type="term" value="F:serine-type peptidase activity"/>
    <property type="evidence" value="ECO:0007669"/>
    <property type="project" value="UniProtKB-UniRule"/>
</dbReference>
<reference evidence="10 11" key="1">
    <citation type="journal article" date="2009" name="Stand. Genomic Sci.">
        <title>Complete genome sequence of Rhodothermus marinus type strain (R-10).</title>
        <authorList>
            <person name="Nolan M."/>
            <person name="Tindall B.J."/>
            <person name="Pomrenke H."/>
            <person name="Lapidus A."/>
            <person name="Copeland A."/>
            <person name="Glavina Del Rio T."/>
            <person name="Lucas S."/>
            <person name="Chen F."/>
            <person name="Tice H."/>
            <person name="Cheng J.F."/>
            <person name="Saunders E."/>
            <person name="Han C."/>
            <person name="Bruce D."/>
            <person name="Goodwin L."/>
            <person name="Chain P."/>
            <person name="Pitluck S."/>
            <person name="Ovchinikova G."/>
            <person name="Pati A."/>
            <person name="Ivanova N."/>
            <person name="Mavromatis K."/>
            <person name="Chen A."/>
            <person name="Palaniappan K."/>
            <person name="Land M."/>
            <person name="Hauser L."/>
            <person name="Chang Y.J."/>
            <person name="Jeffries C.D."/>
            <person name="Brettin T."/>
            <person name="Goker M."/>
            <person name="Bristow J."/>
            <person name="Eisen J.A."/>
            <person name="Markowitz V."/>
            <person name="Hugenholtz P."/>
            <person name="Kyrpides N.C."/>
            <person name="Klenk H.P."/>
            <person name="Detter J.C."/>
        </authorList>
    </citation>
    <scope>NUCLEOTIDE SEQUENCE [LARGE SCALE GENOMIC DNA]</scope>
    <source>
        <strain evidence="11">ATCC 43812 / DSM 4252 / R-10</strain>
    </source>
</reference>
<feature type="active site" description="Charge relay system" evidence="8">
    <location>
        <position position="1022"/>
    </location>
</feature>
<dbReference type="SUPFAM" id="SSF82171">
    <property type="entry name" value="DPP6 N-terminal domain-like"/>
    <property type="match status" value="1"/>
</dbReference>
<dbReference type="SMART" id="SM00228">
    <property type="entry name" value="PDZ"/>
    <property type="match status" value="1"/>
</dbReference>
<dbReference type="eggNOG" id="COG4946">
    <property type="taxonomic scope" value="Bacteria"/>
</dbReference>